<evidence type="ECO:0000256" key="4">
    <source>
        <dbReference type="ARBA" id="ARBA00023125"/>
    </source>
</evidence>
<organism evidence="11 12">
    <name type="scientific">Trema orientale</name>
    <name type="common">Charcoal tree</name>
    <name type="synonym">Celtis orientalis</name>
    <dbReference type="NCBI Taxonomy" id="63057"/>
    <lineage>
        <taxon>Eukaryota</taxon>
        <taxon>Viridiplantae</taxon>
        <taxon>Streptophyta</taxon>
        <taxon>Embryophyta</taxon>
        <taxon>Tracheophyta</taxon>
        <taxon>Spermatophyta</taxon>
        <taxon>Magnoliopsida</taxon>
        <taxon>eudicotyledons</taxon>
        <taxon>Gunneridae</taxon>
        <taxon>Pentapetalae</taxon>
        <taxon>rosids</taxon>
        <taxon>fabids</taxon>
        <taxon>Rosales</taxon>
        <taxon>Cannabaceae</taxon>
        <taxon>Trema</taxon>
    </lineage>
</organism>
<keyword evidence="2" id="KW-0677">Repeat</keyword>
<feature type="domain" description="HTH myb-type" evidence="10">
    <location>
        <begin position="10"/>
        <end position="62"/>
    </location>
</feature>
<dbReference type="PANTHER" id="PTHR47997">
    <property type="entry name" value="MYB DOMAIN PROTEIN 55"/>
    <property type="match status" value="1"/>
</dbReference>
<dbReference type="EMBL" id="JXTC01000312">
    <property type="protein sequence ID" value="PON66414.1"/>
    <property type="molecule type" value="Genomic_DNA"/>
</dbReference>
<keyword evidence="12" id="KW-1185">Reference proteome</keyword>
<feature type="compositionally biased region" description="Polar residues" evidence="8">
    <location>
        <begin position="162"/>
        <end position="182"/>
    </location>
</feature>
<feature type="compositionally biased region" description="Low complexity" evidence="8">
    <location>
        <begin position="136"/>
        <end position="146"/>
    </location>
</feature>
<accession>A0A2P5CZD7</accession>
<feature type="domain" description="HTH myb-type" evidence="10">
    <location>
        <begin position="63"/>
        <end position="117"/>
    </location>
</feature>
<evidence type="ECO:0000256" key="7">
    <source>
        <dbReference type="ARBA" id="ARBA00023242"/>
    </source>
</evidence>
<keyword evidence="6" id="KW-0804">Transcription</keyword>
<dbReference type="InterPro" id="IPR017930">
    <property type="entry name" value="Myb_dom"/>
</dbReference>
<dbReference type="PROSITE" id="PS51294">
    <property type="entry name" value="HTH_MYB"/>
    <property type="match status" value="2"/>
</dbReference>
<evidence type="ECO:0000256" key="2">
    <source>
        <dbReference type="ARBA" id="ARBA00022737"/>
    </source>
</evidence>
<dbReference type="InterPro" id="IPR009057">
    <property type="entry name" value="Homeodomain-like_sf"/>
</dbReference>
<comment type="caution">
    <text evidence="11">The sequence shown here is derived from an EMBL/GenBank/DDBJ whole genome shotgun (WGS) entry which is preliminary data.</text>
</comment>
<feature type="region of interest" description="Disordered" evidence="8">
    <location>
        <begin position="123"/>
        <end position="182"/>
    </location>
</feature>
<dbReference type="FunCoup" id="A0A2P5CZD7">
    <property type="interactions" value="2"/>
</dbReference>
<evidence type="ECO:0000256" key="1">
    <source>
        <dbReference type="ARBA" id="ARBA00004123"/>
    </source>
</evidence>
<feature type="domain" description="Myb-like" evidence="9">
    <location>
        <begin position="63"/>
        <end position="113"/>
    </location>
</feature>
<keyword evidence="3" id="KW-0805">Transcription regulation</keyword>
<proteinExistence type="predicted"/>
<dbReference type="GO" id="GO:0045893">
    <property type="term" value="P:positive regulation of DNA-templated transcription"/>
    <property type="evidence" value="ECO:0007669"/>
    <property type="project" value="UniProtKB-ARBA"/>
</dbReference>
<dbReference type="Proteomes" id="UP000237000">
    <property type="component" value="Unassembled WGS sequence"/>
</dbReference>
<comment type="subcellular location">
    <subcellularLocation>
        <location evidence="1">Nucleus</location>
    </subcellularLocation>
</comment>
<dbReference type="OrthoDB" id="2143914at2759"/>
<evidence type="ECO:0000256" key="8">
    <source>
        <dbReference type="SAM" id="MobiDB-lite"/>
    </source>
</evidence>
<evidence type="ECO:0000313" key="11">
    <source>
        <dbReference type="EMBL" id="PON66414.1"/>
    </source>
</evidence>
<dbReference type="InterPro" id="IPR001005">
    <property type="entry name" value="SANT/Myb"/>
</dbReference>
<dbReference type="STRING" id="63057.A0A2P5CZD7"/>
<dbReference type="PANTHER" id="PTHR47997:SF11">
    <property type="entry name" value="TRANSCRIPTION FACTOR LAF1"/>
    <property type="match status" value="1"/>
</dbReference>
<evidence type="ECO:0000256" key="5">
    <source>
        <dbReference type="ARBA" id="ARBA00023159"/>
    </source>
</evidence>
<reference evidence="12" key="1">
    <citation type="submission" date="2016-06" db="EMBL/GenBank/DDBJ databases">
        <title>Parallel loss of symbiosis genes in relatives of nitrogen-fixing non-legume Parasponia.</title>
        <authorList>
            <person name="Van Velzen R."/>
            <person name="Holmer R."/>
            <person name="Bu F."/>
            <person name="Rutten L."/>
            <person name="Van Zeijl A."/>
            <person name="Liu W."/>
            <person name="Santuari L."/>
            <person name="Cao Q."/>
            <person name="Sharma T."/>
            <person name="Shen D."/>
            <person name="Roswanjaya Y."/>
            <person name="Wardhani T."/>
            <person name="Kalhor M.S."/>
            <person name="Jansen J."/>
            <person name="Van den Hoogen J."/>
            <person name="Gungor B."/>
            <person name="Hartog M."/>
            <person name="Hontelez J."/>
            <person name="Verver J."/>
            <person name="Yang W.-C."/>
            <person name="Schijlen E."/>
            <person name="Repin R."/>
            <person name="Schilthuizen M."/>
            <person name="Schranz E."/>
            <person name="Heidstra R."/>
            <person name="Miyata K."/>
            <person name="Fedorova E."/>
            <person name="Kohlen W."/>
            <person name="Bisseling T."/>
            <person name="Smit S."/>
            <person name="Geurts R."/>
        </authorList>
    </citation>
    <scope>NUCLEOTIDE SEQUENCE [LARGE SCALE GENOMIC DNA]</scope>
    <source>
        <strain evidence="12">cv. RG33-2</strain>
    </source>
</reference>
<feature type="domain" description="Myb-like" evidence="9">
    <location>
        <begin position="10"/>
        <end position="62"/>
    </location>
</feature>
<dbReference type="AlphaFoldDB" id="A0A2P5CZD7"/>
<dbReference type="CDD" id="cd00167">
    <property type="entry name" value="SANT"/>
    <property type="match status" value="2"/>
</dbReference>
<evidence type="ECO:0000256" key="6">
    <source>
        <dbReference type="ARBA" id="ARBA00023163"/>
    </source>
</evidence>
<evidence type="ECO:0000313" key="12">
    <source>
        <dbReference type="Proteomes" id="UP000237000"/>
    </source>
</evidence>
<feature type="compositionally biased region" description="Polar residues" evidence="8">
    <location>
        <begin position="126"/>
        <end position="135"/>
    </location>
</feature>
<evidence type="ECO:0000256" key="3">
    <source>
        <dbReference type="ARBA" id="ARBA00023015"/>
    </source>
</evidence>
<dbReference type="GO" id="GO:0005634">
    <property type="term" value="C:nucleus"/>
    <property type="evidence" value="ECO:0007669"/>
    <property type="project" value="UniProtKB-SubCell"/>
</dbReference>
<dbReference type="FunFam" id="1.10.10.60:FF:000077">
    <property type="entry name" value="MYB transcription factor"/>
    <property type="match status" value="1"/>
</dbReference>
<protein>
    <submittedName>
        <fullName evidence="11">MYB transcription factor</fullName>
    </submittedName>
</protein>
<gene>
    <name evidence="11" type="primary">TorMYB51</name>
    <name evidence="11" type="ORF">TorRG33x02_267620</name>
</gene>
<dbReference type="SUPFAM" id="SSF46689">
    <property type="entry name" value="Homeodomain-like"/>
    <property type="match status" value="1"/>
</dbReference>
<dbReference type="InParanoid" id="A0A2P5CZD7"/>
<dbReference type="FunFam" id="1.10.10.60:FF:000371">
    <property type="entry name" value="MYB transcription factor"/>
    <property type="match status" value="1"/>
</dbReference>
<dbReference type="PROSITE" id="PS50090">
    <property type="entry name" value="MYB_LIKE"/>
    <property type="match status" value="2"/>
</dbReference>
<name>A0A2P5CZD7_TREOI</name>
<keyword evidence="4" id="KW-0238">DNA-binding</keyword>
<dbReference type="Gene3D" id="1.10.10.60">
    <property type="entry name" value="Homeodomain-like"/>
    <property type="match status" value="2"/>
</dbReference>
<evidence type="ECO:0000259" key="10">
    <source>
        <dbReference type="PROSITE" id="PS51294"/>
    </source>
</evidence>
<evidence type="ECO:0000259" key="9">
    <source>
        <dbReference type="PROSITE" id="PS50090"/>
    </source>
</evidence>
<sequence length="298" mass="33763">MGCKSSDKPKPKHRKGLWSPEEDLRLRNYVLKHGHGCWSSVPINAGLQRNGKSCRLRWINYLRPGLKRGTFSKQEEETILTLHHMLGNKWSQIAQHLPGRTDNEIKNYWHSYLKKKVAKAEEEMVTDQTKTQCTTSSSESSPSSEKNSNRIPSYESLDQMEKSLSTTDQSVNPNLYNLSRDQQPKSSLPRLLFAEWLSVDQVNGPDSVNMVQPVVPRETFGHTLNFQDSMGHGILLNEGLFGGDFQNGLSQVSDCDVLNSEFKFEDQISGSGFVDFISGSDVSIHDFNMHSDVMYTFN</sequence>
<dbReference type="SMART" id="SM00717">
    <property type="entry name" value="SANT"/>
    <property type="match status" value="2"/>
</dbReference>
<dbReference type="Pfam" id="PF00249">
    <property type="entry name" value="Myb_DNA-binding"/>
    <property type="match status" value="2"/>
</dbReference>
<dbReference type="InterPro" id="IPR051953">
    <property type="entry name" value="Plant_SW-associated_TFs"/>
</dbReference>
<keyword evidence="7" id="KW-0539">Nucleus</keyword>
<keyword evidence="5" id="KW-0010">Activator</keyword>
<dbReference type="GO" id="GO:0003677">
    <property type="term" value="F:DNA binding"/>
    <property type="evidence" value="ECO:0007669"/>
    <property type="project" value="UniProtKB-KW"/>
</dbReference>